<dbReference type="PROSITE" id="PS50850">
    <property type="entry name" value="MFS"/>
    <property type="match status" value="1"/>
</dbReference>
<evidence type="ECO:0000313" key="8">
    <source>
        <dbReference type="EMBL" id="RHG11068.1"/>
    </source>
</evidence>
<evidence type="ECO:0000256" key="5">
    <source>
        <dbReference type="ARBA" id="ARBA00023136"/>
    </source>
</evidence>
<accession>A0A414SSE1</accession>
<dbReference type="InterPro" id="IPR036259">
    <property type="entry name" value="MFS_trans_sf"/>
</dbReference>
<feature type="transmembrane region" description="Helical" evidence="6">
    <location>
        <begin position="91"/>
        <end position="108"/>
    </location>
</feature>
<dbReference type="Gene3D" id="1.20.1250.20">
    <property type="entry name" value="MFS general substrate transporter like domains"/>
    <property type="match status" value="2"/>
</dbReference>
<evidence type="ECO:0000313" key="10">
    <source>
        <dbReference type="Proteomes" id="UP000284095"/>
    </source>
</evidence>
<dbReference type="Proteomes" id="UP000284095">
    <property type="component" value="Unassembled WGS sequence"/>
</dbReference>
<dbReference type="AlphaFoldDB" id="A0A414SSE1"/>
<dbReference type="Proteomes" id="UP000284112">
    <property type="component" value="Unassembled WGS sequence"/>
</dbReference>
<dbReference type="GO" id="GO:0005886">
    <property type="term" value="C:plasma membrane"/>
    <property type="evidence" value="ECO:0007669"/>
    <property type="project" value="UniProtKB-SubCell"/>
</dbReference>
<dbReference type="InterPro" id="IPR011701">
    <property type="entry name" value="MFS"/>
</dbReference>
<feature type="transmembrane region" description="Helical" evidence="6">
    <location>
        <begin position="21"/>
        <end position="43"/>
    </location>
</feature>
<feature type="transmembrane region" description="Helical" evidence="6">
    <location>
        <begin position="275"/>
        <end position="294"/>
    </location>
</feature>
<feature type="transmembrane region" description="Helical" evidence="6">
    <location>
        <begin position="241"/>
        <end position="263"/>
    </location>
</feature>
<evidence type="ECO:0000256" key="4">
    <source>
        <dbReference type="ARBA" id="ARBA00022989"/>
    </source>
</evidence>
<feature type="transmembrane region" description="Helical" evidence="6">
    <location>
        <begin position="369"/>
        <end position="387"/>
    </location>
</feature>
<feature type="transmembrane region" description="Helical" evidence="6">
    <location>
        <begin position="393"/>
        <end position="417"/>
    </location>
</feature>
<evidence type="ECO:0000256" key="6">
    <source>
        <dbReference type="SAM" id="Phobius"/>
    </source>
</evidence>
<keyword evidence="5 6" id="KW-0472">Membrane</keyword>
<evidence type="ECO:0000256" key="1">
    <source>
        <dbReference type="ARBA" id="ARBA00004651"/>
    </source>
</evidence>
<name>A0A414SSE1_9FIRM</name>
<keyword evidence="10" id="KW-1185">Reference proteome</keyword>
<evidence type="ECO:0000256" key="3">
    <source>
        <dbReference type="ARBA" id="ARBA00022692"/>
    </source>
</evidence>
<feature type="transmembrane region" description="Helical" evidence="6">
    <location>
        <begin position="114"/>
        <end position="136"/>
    </location>
</feature>
<dbReference type="EMBL" id="QRIC01000026">
    <property type="protein sequence ID" value="RHG24067.1"/>
    <property type="molecule type" value="Genomic_DNA"/>
</dbReference>
<dbReference type="PANTHER" id="PTHR11360">
    <property type="entry name" value="MONOCARBOXYLATE TRANSPORTER"/>
    <property type="match status" value="1"/>
</dbReference>
<feature type="transmembrane region" description="Helical" evidence="6">
    <location>
        <begin position="148"/>
        <end position="168"/>
    </location>
</feature>
<evidence type="ECO:0000313" key="11">
    <source>
        <dbReference type="Proteomes" id="UP000284112"/>
    </source>
</evidence>
<reference evidence="10 11" key="1">
    <citation type="submission" date="2018-08" db="EMBL/GenBank/DDBJ databases">
        <title>A genome reference for cultivated species of the human gut microbiota.</title>
        <authorList>
            <person name="Zou Y."/>
            <person name="Xue W."/>
            <person name="Luo G."/>
        </authorList>
    </citation>
    <scope>NUCLEOTIDE SEQUENCE [LARGE SCALE GENOMIC DNA]</scope>
    <source>
        <strain evidence="9 10">AM22-22</strain>
        <strain evidence="8 11">AM23-13</strain>
    </source>
</reference>
<evidence type="ECO:0000256" key="2">
    <source>
        <dbReference type="ARBA" id="ARBA00022448"/>
    </source>
</evidence>
<organism evidence="9 10">
    <name type="scientific">Dorea longicatena</name>
    <dbReference type="NCBI Taxonomy" id="88431"/>
    <lineage>
        <taxon>Bacteria</taxon>
        <taxon>Bacillati</taxon>
        <taxon>Bacillota</taxon>
        <taxon>Clostridia</taxon>
        <taxon>Lachnospirales</taxon>
        <taxon>Lachnospiraceae</taxon>
        <taxon>Dorea</taxon>
    </lineage>
</organism>
<keyword evidence="2" id="KW-0813">Transport</keyword>
<comment type="subcellular location">
    <subcellularLocation>
        <location evidence="1">Cell membrane</location>
        <topology evidence="1">Multi-pass membrane protein</topology>
    </subcellularLocation>
</comment>
<sequence length="427" mass="45200">MQNIQKGKNSMETKVKKGYGKGWALILYAFLAYFTATAVGSAMNAASGTLSELRGWNAALLTSFISLGSIANVVAGFVFGKLSTKASAKKLSIMCSVIWIAVVVGMGVTTNLWAFAFCLIIANGISSALGYQLAPVMISKWFPKRKGIIMGIVTMGIPLCSGFATMMYQAGYAAMGSLGGFLPFIAVLVVALIVLVVFLADDPADKGFNPDNGAEAEAEEEKGINKESIWTTQKLLSTPQVWIHGLTLGVQLLFASGLMVQLFPRLLEIGFDPGMAGMMMLASGLLALPGSYLCGVIDSKIGARKAAYTSYVFGILAMLLNLTGNTVCVWISLVCIGMVVGGAANWPASLCIEEFGDSFANGYGIIQPMIQVVGAVGPAFFAAFYGMTGSYKIPYICGAVLMFIGLIGFATLAKPGFAKKEEEKYKK</sequence>
<dbReference type="InterPro" id="IPR020846">
    <property type="entry name" value="MFS_dom"/>
</dbReference>
<evidence type="ECO:0000313" key="9">
    <source>
        <dbReference type="EMBL" id="RHG24067.1"/>
    </source>
</evidence>
<keyword evidence="3 6" id="KW-0812">Transmembrane</keyword>
<proteinExistence type="predicted"/>
<dbReference type="GO" id="GO:0022857">
    <property type="term" value="F:transmembrane transporter activity"/>
    <property type="evidence" value="ECO:0007669"/>
    <property type="project" value="InterPro"/>
</dbReference>
<evidence type="ECO:0000259" key="7">
    <source>
        <dbReference type="PROSITE" id="PS50850"/>
    </source>
</evidence>
<gene>
    <name evidence="9" type="ORF">DW265_11065</name>
    <name evidence="8" type="ORF">DW641_02265</name>
</gene>
<feature type="transmembrane region" description="Helical" evidence="6">
    <location>
        <begin position="329"/>
        <end position="348"/>
    </location>
</feature>
<keyword evidence="4 6" id="KW-1133">Transmembrane helix</keyword>
<feature type="transmembrane region" description="Helical" evidence="6">
    <location>
        <begin position="180"/>
        <end position="200"/>
    </location>
</feature>
<dbReference type="EMBL" id="QRHW01000002">
    <property type="protein sequence ID" value="RHG11068.1"/>
    <property type="molecule type" value="Genomic_DNA"/>
</dbReference>
<protein>
    <submittedName>
        <fullName evidence="9">MFS transporter</fullName>
    </submittedName>
</protein>
<dbReference type="Pfam" id="PF07690">
    <property type="entry name" value="MFS_1"/>
    <property type="match status" value="1"/>
</dbReference>
<feature type="transmembrane region" description="Helical" evidence="6">
    <location>
        <begin position="55"/>
        <end position="79"/>
    </location>
</feature>
<comment type="caution">
    <text evidence="9">The sequence shown here is derived from an EMBL/GenBank/DDBJ whole genome shotgun (WGS) entry which is preliminary data.</text>
</comment>
<dbReference type="InterPro" id="IPR050327">
    <property type="entry name" value="Proton-linked_MCT"/>
</dbReference>
<feature type="domain" description="Major facilitator superfamily (MFS) profile" evidence="7">
    <location>
        <begin position="25"/>
        <end position="417"/>
    </location>
</feature>
<dbReference type="SUPFAM" id="SSF103473">
    <property type="entry name" value="MFS general substrate transporter"/>
    <property type="match status" value="1"/>
</dbReference>